<evidence type="ECO:0000313" key="3">
    <source>
        <dbReference type="Proteomes" id="UP000582643"/>
    </source>
</evidence>
<dbReference type="Pfam" id="PF18844">
    <property type="entry name" value="baeRF_family2"/>
    <property type="match status" value="1"/>
</dbReference>
<gene>
    <name evidence="2" type="ORF">GGE06_007931</name>
</gene>
<evidence type="ECO:0000256" key="1">
    <source>
        <dbReference type="SAM" id="MobiDB-lite"/>
    </source>
</evidence>
<organism evidence="2 3">
    <name type="scientific">Streptomyces nymphaeiformis</name>
    <dbReference type="NCBI Taxonomy" id="2663842"/>
    <lineage>
        <taxon>Bacteria</taxon>
        <taxon>Bacillati</taxon>
        <taxon>Actinomycetota</taxon>
        <taxon>Actinomycetes</taxon>
        <taxon>Kitasatosporales</taxon>
        <taxon>Streptomycetaceae</taxon>
        <taxon>Streptomyces</taxon>
    </lineage>
</organism>
<dbReference type="AlphaFoldDB" id="A0A7W7XFJ1"/>
<feature type="compositionally biased region" description="Low complexity" evidence="1">
    <location>
        <begin position="52"/>
        <end position="64"/>
    </location>
</feature>
<feature type="compositionally biased region" description="Basic and acidic residues" evidence="1">
    <location>
        <begin position="35"/>
        <end position="51"/>
    </location>
</feature>
<feature type="region of interest" description="Disordered" evidence="1">
    <location>
        <begin position="35"/>
        <end position="64"/>
    </location>
</feature>
<name>A0A7W7XFJ1_9ACTN</name>
<sequence>MEHGSRAPGASTEALDREIEDACARYARERVRSALDDFRRGRGRPGEHRPGPMDGAPGPAAEGVPAVVEAVREHRVATLLLGHDAAEADRPVWVGPSAYDIAVGRTEARNWGIGRPTEARADDALLRACVAADSEVLVVPEEATGPAGGLGAVLRWNP</sequence>
<dbReference type="Proteomes" id="UP000582643">
    <property type="component" value="Unassembled WGS sequence"/>
</dbReference>
<dbReference type="RefSeq" id="WP_312883464.1">
    <property type="nucleotide sequence ID" value="NZ_JACHJY010000016.1"/>
</dbReference>
<keyword evidence="3" id="KW-1185">Reference proteome</keyword>
<reference evidence="2 3" key="1">
    <citation type="submission" date="2020-08" db="EMBL/GenBank/DDBJ databases">
        <title>Genomic Encyclopedia of Type Strains, Phase III (KMG-III): the genomes of soil and plant-associated and newly described type strains.</title>
        <authorList>
            <person name="Whitman W."/>
        </authorList>
    </citation>
    <scope>NUCLEOTIDE SEQUENCE [LARGE SCALE GENOMIC DNA]</scope>
    <source>
        <strain evidence="2 3">SFB5A</strain>
    </source>
</reference>
<dbReference type="EMBL" id="JACHJY010000016">
    <property type="protein sequence ID" value="MBB4986959.1"/>
    <property type="molecule type" value="Genomic_DNA"/>
</dbReference>
<evidence type="ECO:0000313" key="2">
    <source>
        <dbReference type="EMBL" id="MBB4986959.1"/>
    </source>
</evidence>
<accession>A0A7W7XFJ1</accession>
<proteinExistence type="predicted"/>
<dbReference type="InterPro" id="IPR040701">
    <property type="entry name" value="Bact_RF_family2"/>
</dbReference>
<protein>
    <submittedName>
        <fullName evidence="2">Uncharacterized protein</fullName>
    </submittedName>
</protein>
<comment type="caution">
    <text evidence="2">The sequence shown here is derived from an EMBL/GenBank/DDBJ whole genome shotgun (WGS) entry which is preliminary data.</text>
</comment>